<dbReference type="EMBL" id="JASBWS010000003">
    <property type="protein sequence ID" value="KAJ9116713.1"/>
    <property type="molecule type" value="Genomic_DNA"/>
</dbReference>
<evidence type="ECO:0000313" key="1">
    <source>
        <dbReference type="EMBL" id="KAJ9116713.1"/>
    </source>
</evidence>
<name>A0ACC2WYX2_9TREE</name>
<dbReference type="Proteomes" id="UP001230649">
    <property type="component" value="Unassembled WGS sequence"/>
</dbReference>
<gene>
    <name evidence="1" type="ORF">QFC20_000648</name>
</gene>
<reference evidence="1" key="1">
    <citation type="submission" date="2023-04" db="EMBL/GenBank/DDBJ databases">
        <title>Draft Genome sequencing of Naganishia species isolated from polar environments using Oxford Nanopore Technology.</title>
        <authorList>
            <person name="Leo P."/>
            <person name="Venkateswaran K."/>
        </authorList>
    </citation>
    <scope>NUCLEOTIDE SEQUENCE</scope>
    <source>
        <strain evidence="1">MNA-CCFEE 5262</strain>
    </source>
</reference>
<sequence>MPTSRSLVPAAASVVVDALKAGPLTWKELWKNCTSGASLTRALSPTRSARQLESPFASKSKFKERILPVLLAQGLIERHAITSQGKILDVSERSRVLTEKLLRQHNRSSSPTDSSSANTQTPFNSSQSKTSTEFVWSLPQALLGDAAHPSLRDPEATARLSEQLDALSTGRETVIELSQKVRAMRDAEKIEAEAAHRYRIPTLQASWDRPVGAVVSGNNAVGAQWVTSRGEKRHLNKRRAAARIGKERKTQNWWDALEQAKTAGRSEAAA</sequence>
<keyword evidence="2" id="KW-1185">Reference proteome</keyword>
<protein>
    <submittedName>
        <fullName evidence="1">Uncharacterized protein</fullName>
    </submittedName>
</protein>
<comment type="caution">
    <text evidence="1">The sequence shown here is derived from an EMBL/GenBank/DDBJ whole genome shotgun (WGS) entry which is preliminary data.</text>
</comment>
<proteinExistence type="predicted"/>
<accession>A0ACC2WYX2</accession>
<evidence type="ECO:0000313" key="2">
    <source>
        <dbReference type="Proteomes" id="UP001230649"/>
    </source>
</evidence>
<organism evidence="1 2">
    <name type="scientific">Naganishia adeliensis</name>
    <dbReference type="NCBI Taxonomy" id="92952"/>
    <lineage>
        <taxon>Eukaryota</taxon>
        <taxon>Fungi</taxon>
        <taxon>Dikarya</taxon>
        <taxon>Basidiomycota</taxon>
        <taxon>Agaricomycotina</taxon>
        <taxon>Tremellomycetes</taxon>
        <taxon>Filobasidiales</taxon>
        <taxon>Filobasidiaceae</taxon>
        <taxon>Naganishia</taxon>
    </lineage>
</organism>